<name>A0A386WPE8_9ACTN</name>
<protein>
    <submittedName>
        <fullName evidence="2">Uncharacterized protein</fullName>
    </submittedName>
</protein>
<dbReference type="RefSeq" id="WP_120571257.1">
    <property type="nucleotide sequence ID" value="NZ_CP024087.1"/>
</dbReference>
<dbReference type="AlphaFoldDB" id="A0A386WPE8"/>
<feature type="compositionally biased region" description="Acidic residues" evidence="1">
    <location>
        <begin position="43"/>
        <end position="59"/>
    </location>
</feature>
<gene>
    <name evidence="2" type="ORF">CSH63_17820</name>
</gene>
<evidence type="ECO:0000256" key="1">
    <source>
        <dbReference type="SAM" id="MobiDB-lite"/>
    </source>
</evidence>
<sequence length="77" mass="8196">MICDVCGLPDPYRGDGDGIGSCDCPRCDHGCGVARSSYLCQGPDDDPDAGWPDDDEPWPDDVTARPVETVELPGVSR</sequence>
<reference evidence="2 3" key="1">
    <citation type="submission" date="2017-10" db="EMBL/GenBank/DDBJ databases">
        <title>Integration of genomic and chemical information greatly accelerates assignment of the full stereostructure of myelolactone, a potent inhibitor of myeloma from a marine-derived Micromonospora.</title>
        <authorList>
            <person name="Kim M.C."/>
            <person name="Machado H."/>
            <person name="Jensen P.R."/>
            <person name="Fenical W."/>
        </authorList>
    </citation>
    <scope>NUCLEOTIDE SEQUENCE [LARGE SCALE GENOMIC DNA]</scope>
    <source>
        <strain evidence="2 3">CNY-010</strain>
    </source>
</reference>
<accession>A0A386WPE8</accession>
<organism evidence="2 3">
    <name type="scientific">Micromonospora tulbaghiae</name>
    <dbReference type="NCBI Taxonomy" id="479978"/>
    <lineage>
        <taxon>Bacteria</taxon>
        <taxon>Bacillati</taxon>
        <taxon>Actinomycetota</taxon>
        <taxon>Actinomycetes</taxon>
        <taxon>Micromonosporales</taxon>
        <taxon>Micromonosporaceae</taxon>
        <taxon>Micromonospora</taxon>
    </lineage>
</organism>
<feature type="region of interest" description="Disordered" evidence="1">
    <location>
        <begin position="43"/>
        <end position="77"/>
    </location>
</feature>
<evidence type="ECO:0000313" key="2">
    <source>
        <dbReference type="EMBL" id="AYF29289.1"/>
    </source>
</evidence>
<dbReference type="KEGG" id="mtua:CSH63_17820"/>
<proteinExistence type="predicted"/>
<dbReference type="Proteomes" id="UP000267804">
    <property type="component" value="Chromosome"/>
</dbReference>
<dbReference type="EMBL" id="CP024087">
    <property type="protein sequence ID" value="AYF29289.1"/>
    <property type="molecule type" value="Genomic_DNA"/>
</dbReference>
<evidence type="ECO:0000313" key="3">
    <source>
        <dbReference type="Proteomes" id="UP000267804"/>
    </source>
</evidence>